<dbReference type="GO" id="GO:0055085">
    <property type="term" value="P:transmembrane transport"/>
    <property type="evidence" value="ECO:0007669"/>
    <property type="project" value="InterPro"/>
</dbReference>
<evidence type="ECO:0000256" key="2">
    <source>
        <dbReference type="ARBA" id="ARBA00022448"/>
    </source>
</evidence>
<evidence type="ECO:0000259" key="8">
    <source>
        <dbReference type="PROSITE" id="PS50928"/>
    </source>
</evidence>
<evidence type="ECO:0000256" key="7">
    <source>
        <dbReference type="RuleBase" id="RU363032"/>
    </source>
</evidence>
<dbReference type="Proteomes" id="UP000321484">
    <property type="component" value="Unassembled WGS sequence"/>
</dbReference>
<evidence type="ECO:0000256" key="3">
    <source>
        <dbReference type="ARBA" id="ARBA00022475"/>
    </source>
</evidence>
<keyword evidence="4 7" id="KW-0812">Transmembrane</keyword>
<dbReference type="GO" id="GO:0005886">
    <property type="term" value="C:plasma membrane"/>
    <property type="evidence" value="ECO:0007669"/>
    <property type="project" value="UniProtKB-SubCell"/>
</dbReference>
<evidence type="ECO:0000256" key="4">
    <source>
        <dbReference type="ARBA" id="ARBA00022692"/>
    </source>
</evidence>
<dbReference type="PROSITE" id="PS50928">
    <property type="entry name" value="ABC_TM1"/>
    <property type="match status" value="1"/>
</dbReference>
<dbReference type="AlphaFoldDB" id="A0A511YY51"/>
<organism evidence="9 10">
    <name type="scientific">Actinotalea fermentans</name>
    <dbReference type="NCBI Taxonomy" id="43671"/>
    <lineage>
        <taxon>Bacteria</taxon>
        <taxon>Bacillati</taxon>
        <taxon>Actinomycetota</taxon>
        <taxon>Actinomycetes</taxon>
        <taxon>Micrococcales</taxon>
        <taxon>Cellulomonadaceae</taxon>
        <taxon>Actinotalea</taxon>
    </lineage>
</organism>
<dbReference type="PANTHER" id="PTHR30151:SF0">
    <property type="entry name" value="ABC TRANSPORTER PERMEASE PROTEIN MJ0413-RELATED"/>
    <property type="match status" value="1"/>
</dbReference>
<dbReference type="SUPFAM" id="SSF161098">
    <property type="entry name" value="MetI-like"/>
    <property type="match status" value="1"/>
</dbReference>
<evidence type="ECO:0000256" key="6">
    <source>
        <dbReference type="ARBA" id="ARBA00023136"/>
    </source>
</evidence>
<comment type="similarity">
    <text evidence="7">Belongs to the binding-protein-dependent transport system permease family.</text>
</comment>
<keyword evidence="3" id="KW-1003">Cell membrane</keyword>
<keyword evidence="10" id="KW-1185">Reference proteome</keyword>
<sequence>MSGATIRRAAASFAFAVGLPVLIVLGWALATRDTVNLYLPSPARVAQAFVDTWLDPETITGDVLPSLARFGIGVLASIAIGIVAGTVIGSTPWLRALLEPMLEFFRAIPPVVLVPVLMLVLGIGDSMKLAVIISGSVWPVLLNTVEGVRAMDPVLADTSRSYRIRGPLAYRYFILPAASPQIMAGVRLSLAIGLILMVISEMFSSSSGLGFQIVYFQRQYMIAEMWSGTLLLGLVGVVVAAIFTVVERRVLHWYHGSREVARG</sequence>
<feature type="transmembrane region" description="Helical" evidence="7">
    <location>
        <begin position="225"/>
        <end position="246"/>
    </location>
</feature>
<evidence type="ECO:0000256" key="1">
    <source>
        <dbReference type="ARBA" id="ARBA00004651"/>
    </source>
</evidence>
<evidence type="ECO:0000313" key="10">
    <source>
        <dbReference type="Proteomes" id="UP000321484"/>
    </source>
</evidence>
<keyword evidence="2 7" id="KW-0813">Transport</keyword>
<reference evidence="9 10" key="1">
    <citation type="submission" date="2019-07" db="EMBL/GenBank/DDBJ databases">
        <title>Whole genome shotgun sequence of Actinotalea fermentans NBRC 105374.</title>
        <authorList>
            <person name="Hosoyama A."/>
            <person name="Uohara A."/>
            <person name="Ohji S."/>
            <person name="Ichikawa N."/>
        </authorList>
    </citation>
    <scope>NUCLEOTIDE SEQUENCE [LARGE SCALE GENOMIC DNA]</scope>
    <source>
        <strain evidence="9 10">NBRC 105374</strain>
    </source>
</reference>
<proteinExistence type="inferred from homology"/>
<dbReference type="EMBL" id="BJYK01000005">
    <property type="protein sequence ID" value="GEN80130.1"/>
    <property type="molecule type" value="Genomic_DNA"/>
</dbReference>
<accession>A0A511YY51</accession>
<keyword evidence="6 7" id="KW-0472">Membrane</keyword>
<dbReference type="Pfam" id="PF00528">
    <property type="entry name" value="BPD_transp_1"/>
    <property type="match status" value="1"/>
</dbReference>
<feature type="transmembrane region" description="Helical" evidence="7">
    <location>
        <begin position="104"/>
        <end position="123"/>
    </location>
</feature>
<comment type="subcellular location">
    <subcellularLocation>
        <location evidence="1 7">Cell membrane</location>
        <topology evidence="1 7">Multi-pass membrane protein</topology>
    </subcellularLocation>
</comment>
<keyword evidence="5 7" id="KW-1133">Transmembrane helix</keyword>
<dbReference type="Gene3D" id="1.10.3720.10">
    <property type="entry name" value="MetI-like"/>
    <property type="match status" value="1"/>
</dbReference>
<evidence type="ECO:0000313" key="9">
    <source>
        <dbReference type="EMBL" id="GEN80130.1"/>
    </source>
</evidence>
<comment type="caution">
    <text evidence="9">The sequence shown here is derived from an EMBL/GenBank/DDBJ whole genome shotgun (WGS) entry which is preliminary data.</text>
</comment>
<evidence type="ECO:0000256" key="5">
    <source>
        <dbReference type="ARBA" id="ARBA00022989"/>
    </source>
</evidence>
<gene>
    <name evidence="9" type="primary">ssuC_2</name>
    <name evidence="9" type="ORF">AFE02nite_18640</name>
</gene>
<feature type="transmembrane region" description="Helical" evidence="7">
    <location>
        <begin position="70"/>
        <end position="92"/>
    </location>
</feature>
<name>A0A511YY51_9CELL</name>
<feature type="domain" description="ABC transmembrane type-1" evidence="8">
    <location>
        <begin position="63"/>
        <end position="247"/>
    </location>
</feature>
<dbReference type="InterPro" id="IPR000515">
    <property type="entry name" value="MetI-like"/>
</dbReference>
<dbReference type="PANTHER" id="PTHR30151">
    <property type="entry name" value="ALKANE SULFONATE ABC TRANSPORTER-RELATED, MEMBRANE SUBUNIT"/>
    <property type="match status" value="1"/>
</dbReference>
<dbReference type="InterPro" id="IPR035906">
    <property type="entry name" value="MetI-like_sf"/>
</dbReference>
<feature type="transmembrane region" description="Helical" evidence="7">
    <location>
        <begin position="12"/>
        <end position="30"/>
    </location>
</feature>
<protein>
    <submittedName>
        <fullName evidence="9">Nitrate ABC transporter permease</fullName>
    </submittedName>
</protein>
<dbReference type="RefSeq" id="WP_261765565.1">
    <property type="nucleotide sequence ID" value="NZ_BJYK01000005.1"/>
</dbReference>